<dbReference type="AlphaFoldDB" id="A0AAQ4DL27"/>
<dbReference type="GO" id="GO:0004222">
    <property type="term" value="F:metalloendopeptidase activity"/>
    <property type="evidence" value="ECO:0007669"/>
    <property type="project" value="InterPro"/>
</dbReference>
<dbReference type="Gene3D" id="1.10.1380.10">
    <property type="entry name" value="Neutral endopeptidase , domain2"/>
    <property type="match status" value="1"/>
</dbReference>
<reference evidence="3 4" key="1">
    <citation type="journal article" date="2023" name="Arcadia Sci">
        <title>De novo assembly of a long-read Amblyomma americanum tick genome.</title>
        <authorList>
            <person name="Chou S."/>
            <person name="Poskanzer K.E."/>
            <person name="Rollins M."/>
            <person name="Thuy-Boun P.S."/>
        </authorList>
    </citation>
    <scope>NUCLEOTIDE SEQUENCE [LARGE SCALE GENOMIC DNA]</scope>
    <source>
        <strain evidence="3">F_SG_1</strain>
        <tissue evidence="3">Salivary glands</tissue>
    </source>
</reference>
<dbReference type="GO" id="GO:0005886">
    <property type="term" value="C:plasma membrane"/>
    <property type="evidence" value="ECO:0007669"/>
    <property type="project" value="TreeGrafter"/>
</dbReference>
<proteinExistence type="predicted"/>
<evidence type="ECO:0000259" key="2">
    <source>
        <dbReference type="Pfam" id="PF01431"/>
    </source>
</evidence>
<evidence type="ECO:0000256" key="1">
    <source>
        <dbReference type="SAM" id="Phobius"/>
    </source>
</evidence>
<name>A0AAQ4DL27_AMBAM</name>
<protein>
    <recommendedName>
        <fullName evidence="2">Peptidase M13 C-terminal domain-containing protein</fullName>
    </recommendedName>
</protein>
<dbReference type="PANTHER" id="PTHR11733">
    <property type="entry name" value="ZINC METALLOPROTEASE FAMILY M13 NEPRILYSIN-RELATED"/>
    <property type="match status" value="1"/>
</dbReference>
<accession>A0AAQ4DL27</accession>
<comment type="caution">
    <text evidence="3">The sequence shown here is derived from an EMBL/GenBank/DDBJ whole genome shotgun (WGS) entry which is preliminary data.</text>
</comment>
<dbReference type="InterPro" id="IPR024079">
    <property type="entry name" value="MetalloPept_cat_dom_sf"/>
</dbReference>
<feature type="domain" description="Peptidase M13 C-terminal" evidence="2">
    <location>
        <begin position="501"/>
        <end position="685"/>
    </location>
</feature>
<dbReference type="InterPro" id="IPR000718">
    <property type="entry name" value="Peptidase_M13"/>
</dbReference>
<dbReference type="Proteomes" id="UP001321473">
    <property type="component" value="Unassembled WGS sequence"/>
</dbReference>
<dbReference type="SUPFAM" id="SSF55486">
    <property type="entry name" value="Metalloproteases ('zincins'), catalytic domain"/>
    <property type="match status" value="1"/>
</dbReference>
<dbReference type="PANTHER" id="PTHR11733:SF241">
    <property type="entry name" value="GH26575P-RELATED"/>
    <property type="match status" value="1"/>
</dbReference>
<dbReference type="PROSITE" id="PS51885">
    <property type="entry name" value="NEPRILYSIN"/>
    <property type="match status" value="1"/>
</dbReference>
<dbReference type="Pfam" id="PF01431">
    <property type="entry name" value="Peptidase_M13"/>
    <property type="match status" value="1"/>
</dbReference>
<feature type="transmembrane region" description="Helical" evidence="1">
    <location>
        <begin position="21"/>
        <end position="43"/>
    </location>
</feature>
<keyword evidence="1" id="KW-0472">Membrane</keyword>
<keyword evidence="1" id="KW-0812">Transmembrane</keyword>
<organism evidence="3 4">
    <name type="scientific">Amblyomma americanum</name>
    <name type="common">Lone star tick</name>
    <dbReference type="NCBI Taxonomy" id="6943"/>
    <lineage>
        <taxon>Eukaryota</taxon>
        <taxon>Metazoa</taxon>
        <taxon>Ecdysozoa</taxon>
        <taxon>Arthropoda</taxon>
        <taxon>Chelicerata</taxon>
        <taxon>Arachnida</taxon>
        <taxon>Acari</taxon>
        <taxon>Parasitiformes</taxon>
        <taxon>Ixodida</taxon>
        <taxon>Ixodoidea</taxon>
        <taxon>Ixodidae</taxon>
        <taxon>Amblyomminae</taxon>
        <taxon>Amblyomma</taxon>
    </lineage>
</organism>
<gene>
    <name evidence="3" type="ORF">V5799_034208</name>
</gene>
<dbReference type="EMBL" id="JARKHS020029546">
    <property type="protein sequence ID" value="KAK8763167.1"/>
    <property type="molecule type" value="Genomic_DNA"/>
</dbReference>
<evidence type="ECO:0000313" key="4">
    <source>
        <dbReference type="Proteomes" id="UP001321473"/>
    </source>
</evidence>
<sequence length="694" mass="77377">MTARAPFGPTDSAVDANASRAWLAAGTIFGASVIIASIALVLATRYEPDVFVACATPQCLRAKESLFKLVNASIDPCVNFYEYVCGSWIGHDRDSFYGDNINSSLARIQAAAARGLQEDSMDGTKVLSQVYTTCEKYVAQETTLAEALQAADQHLSIAKLRRSSSAAEVMRFLVRTSVRTGIHTIVEMMLLRDGARNSFHVSTGLSVNRRFFENDGTGDAQSLLQQVLESFSEVSDARRTSARLYWLDTDVDMALDVGKSVVERLRFDATFANLVDDVSIDEWLNAVNSDLPSSQVMDRGGTVLARDRNFIKHVFKVVFRRGPPTAALYLSAYVAAYFARMEIQKRRVRSGDLSVSCFCFNNAKSCLTKTWHHLAAKLVQAQDSEKLLTSMFVAIQKTSSSQTVFTWLGKRGRKAVTAEVASTPVVIRAPIDVGVDYRGLNIVGAGNASNKSLQSSSTDDEPFVSKYLRARMHDQRVLMATPPTLNELIVAQHGYTGHVIYSARVGAVVVPGMYQTEPYVYNNDVPIYFSYGTVATLLANQVVKVIHPEDAGVKYHGDRWSWWTRNIYDKYSRRIRCLINLHYRLGFRNDVSGTVKEQQTSMYLLAQGLRLAFDALMTEFRELAPDYGVFVTHWHEAMRIFFLRYCLLWCSASQRPDPLTPREKCMLPLHNMPEFAKAFGCGNTAGFVGGRCRM</sequence>
<dbReference type="GO" id="GO:0016485">
    <property type="term" value="P:protein processing"/>
    <property type="evidence" value="ECO:0007669"/>
    <property type="project" value="TreeGrafter"/>
</dbReference>
<evidence type="ECO:0000313" key="3">
    <source>
        <dbReference type="EMBL" id="KAK8763167.1"/>
    </source>
</evidence>
<dbReference type="InterPro" id="IPR042089">
    <property type="entry name" value="Peptidase_M13_dom_2"/>
</dbReference>
<dbReference type="Gene3D" id="3.40.390.10">
    <property type="entry name" value="Collagenase (Catalytic Domain)"/>
    <property type="match status" value="1"/>
</dbReference>
<keyword evidence="4" id="KW-1185">Reference proteome</keyword>
<dbReference type="InterPro" id="IPR018497">
    <property type="entry name" value="Peptidase_M13_C"/>
</dbReference>
<keyword evidence="1" id="KW-1133">Transmembrane helix</keyword>